<dbReference type="SUPFAM" id="SSF74982">
    <property type="entry name" value="Small protein B (SmpB)"/>
    <property type="match status" value="1"/>
</dbReference>
<dbReference type="EMBL" id="JADINE010000041">
    <property type="protein sequence ID" value="MBO8407461.1"/>
    <property type="molecule type" value="Genomic_DNA"/>
</dbReference>
<dbReference type="GO" id="GO:0003723">
    <property type="term" value="F:RNA binding"/>
    <property type="evidence" value="ECO:0007669"/>
    <property type="project" value="UniProtKB-UniRule"/>
</dbReference>
<protein>
    <recommendedName>
        <fullName evidence="3">SsrA-binding protein</fullName>
    </recommendedName>
    <alternativeName>
        <fullName evidence="3">Small protein B</fullName>
    </alternativeName>
</protein>
<dbReference type="PANTHER" id="PTHR30308">
    <property type="entry name" value="TMRNA-BINDING COMPONENT OF TRANS-TRANSLATION TAGGING COMPLEX"/>
    <property type="match status" value="1"/>
</dbReference>
<comment type="subcellular location">
    <subcellularLocation>
        <location evidence="3">Cytoplasm</location>
    </subcellularLocation>
    <text evidence="3">The tmRNA-SmpB complex associates with stalled 70S ribosomes.</text>
</comment>
<sequence length="155" mass="17914">MPRQIIKFGQVSENRKARYSYSIEDTIEAGISLTGAEIKSVRYGLVTIVDGFVQRRGRDLYLAGIEIQKLPTAARIVNFDERRPRQLLLHRAQINRLIGKLQERGATIVPLKLYFNNRGKLKVLLGIGYGKNRADKRETIKRREWEKHKSRILKG</sequence>
<dbReference type="Gene3D" id="2.40.280.10">
    <property type="match status" value="1"/>
</dbReference>
<dbReference type="HAMAP" id="MF_00023">
    <property type="entry name" value="SmpB"/>
    <property type="match status" value="1"/>
</dbReference>
<keyword evidence="1 3" id="KW-0963">Cytoplasm</keyword>
<dbReference type="GO" id="GO:0070930">
    <property type="term" value="P:trans-translation-dependent protein tagging"/>
    <property type="evidence" value="ECO:0007669"/>
    <property type="project" value="TreeGrafter"/>
</dbReference>
<proteinExistence type="inferred from homology"/>
<dbReference type="CDD" id="cd09294">
    <property type="entry name" value="SmpB"/>
    <property type="match status" value="1"/>
</dbReference>
<dbReference type="PANTHER" id="PTHR30308:SF2">
    <property type="entry name" value="SSRA-BINDING PROTEIN"/>
    <property type="match status" value="1"/>
</dbReference>
<comment type="similarity">
    <text evidence="3">Belongs to the SmpB family.</text>
</comment>
<dbReference type="NCBIfam" id="NF003843">
    <property type="entry name" value="PRK05422.1"/>
    <property type="match status" value="1"/>
</dbReference>
<accession>A0A940ICA9</accession>
<reference evidence="4" key="2">
    <citation type="journal article" date="2021" name="PeerJ">
        <title>Extensive microbial diversity within the chicken gut microbiome revealed by metagenomics and culture.</title>
        <authorList>
            <person name="Gilroy R."/>
            <person name="Ravi A."/>
            <person name="Getino M."/>
            <person name="Pursley I."/>
            <person name="Horton D.L."/>
            <person name="Alikhan N.F."/>
            <person name="Baker D."/>
            <person name="Gharbi K."/>
            <person name="Hall N."/>
            <person name="Watson M."/>
            <person name="Adriaenssens E.M."/>
            <person name="Foster-Nyarko E."/>
            <person name="Jarju S."/>
            <person name="Secka A."/>
            <person name="Antonio M."/>
            <person name="Oren A."/>
            <person name="Chaudhuri R.R."/>
            <person name="La Ragione R."/>
            <person name="Hildebrand F."/>
            <person name="Pallen M.J."/>
        </authorList>
    </citation>
    <scope>NUCLEOTIDE SEQUENCE</scope>
    <source>
        <strain evidence="4">B1-16210</strain>
    </source>
</reference>
<comment type="caution">
    <text evidence="4">The sequence shown here is derived from an EMBL/GenBank/DDBJ whole genome shotgun (WGS) entry which is preliminary data.</text>
</comment>
<comment type="function">
    <text evidence="3">Required for rescue of stalled ribosomes mediated by trans-translation. Binds to transfer-messenger RNA (tmRNA), required for stable association of tmRNA with ribosomes. tmRNA and SmpB together mimic tRNA shape, replacing the anticodon stem-loop with SmpB. tmRNA is encoded by the ssrA gene; the 2 termini fold to resemble tRNA(Ala) and it encodes a 'tag peptide', a short internal open reading frame. During trans-translation Ala-aminoacylated tmRNA acts like a tRNA, entering the A-site of stalled ribosomes, displacing the stalled mRNA. The ribosome then switches to translate the ORF on the tmRNA; the nascent peptide is terminated with the 'tag peptide' encoded by the tmRNA and targeted for degradation. The ribosome is freed to recommence translation, which seems to be the essential function of trans-translation.</text>
</comment>
<evidence type="ECO:0000256" key="2">
    <source>
        <dbReference type="ARBA" id="ARBA00022884"/>
    </source>
</evidence>
<organism evidence="4 5">
    <name type="scientific">Candidatus Enterousia excrementavium</name>
    <dbReference type="NCBI Taxonomy" id="2840789"/>
    <lineage>
        <taxon>Bacteria</taxon>
        <taxon>Pseudomonadati</taxon>
        <taxon>Pseudomonadota</taxon>
        <taxon>Alphaproteobacteria</taxon>
        <taxon>Candidatus Enterousia</taxon>
    </lineage>
</organism>
<gene>
    <name evidence="3 4" type="primary">smpB</name>
    <name evidence="4" type="ORF">IAC77_03310</name>
</gene>
<evidence type="ECO:0000256" key="1">
    <source>
        <dbReference type="ARBA" id="ARBA00022490"/>
    </source>
</evidence>
<dbReference type="GO" id="GO:0005829">
    <property type="term" value="C:cytosol"/>
    <property type="evidence" value="ECO:0007669"/>
    <property type="project" value="TreeGrafter"/>
</dbReference>
<dbReference type="AlphaFoldDB" id="A0A940ICA9"/>
<evidence type="ECO:0000313" key="4">
    <source>
        <dbReference type="EMBL" id="MBO8407461.1"/>
    </source>
</evidence>
<dbReference type="InterPro" id="IPR023620">
    <property type="entry name" value="SmpB"/>
</dbReference>
<keyword evidence="2 3" id="KW-0694">RNA-binding</keyword>
<dbReference type="Proteomes" id="UP000721442">
    <property type="component" value="Unassembled WGS sequence"/>
</dbReference>
<evidence type="ECO:0000313" key="5">
    <source>
        <dbReference type="Proteomes" id="UP000721442"/>
    </source>
</evidence>
<dbReference type="PROSITE" id="PS01317">
    <property type="entry name" value="SSRP"/>
    <property type="match status" value="1"/>
</dbReference>
<dbReference type="InterPro" id="IPR000037">
    <property type="entry name" value="SsrA-bd_prot"/>
</dbReference>
<dbReference type="InterPro" id="IPR020081">
    <property type="entry name" value="SsrA-bd_prot_CS"/>
</dbReference>
<dbReference type="GO" id="GO:0070929">
    <property type="term" value="P:trans-translation"/>
    <property type="evidence" value="ECO:0007669"/>
    <property type="project" value="UniProtKB-UniRule"/>
</dbReference>
<reference evidence="4" key="1">
    <citation type="submission" date="2020-10" db="EMBL/GenBank/DDBJ databases">
        <authorList>
            <person name="Gilroy R."/>
        </authorList>
    </citation>
    <scope>NUCLEOTIDE SEQUENCE</scope>
    <source>
        <strain evidence="4">B1-16210</strain>
    </source>
</reference>
<dbReference type="NCBIfam" id="TIGR00086">
    <property type="entry name" value="smpB"/>
    <property type="match status" value="1"/>
</dbReference>
<dbReference type="Pfam" id="PF01668">
    <property type="entry name" value="SmpB"/>
    <property type="match status" value="1"/>
</dbReference>
<evidence type="ECO:0000256" key="3">
    <source>
        <dbReference type="HAMAP-Rule" id="MF_00023"/>
    </source>
</evidence>
<name>A0A940ICA9_9PROT</name>